<keyword evidence="3" id="KW-1185">Reference proteome</keyword>
<evidence type="ECO:0000313" key="3">
    <source>
        <dbReference type="Proteomes" id="UP000289440"/>
    </source>
</evidence>
<dbReference type="Gene3D" id="1.10.10.10">
    <property type="entry name" value="Winged helix-like DNA-binding domain superfamily/Winged helix DNA-binding domain"/>
    <property type="match status" value="1"/>
</dbReference>
<sequence length="109" mass="13081">MANQKNILKILKILSSKIKLDLIAHLFYCSCNECNVNDLTKIFKISQPNISNNLIWLRRNKVIKYKILKKERFYYLDEKFKEKYGNLISLLIKENQKYFEKLLCTCKNV</sequence>
<dbReference type="RefSeq" id="WP_129719777.1">
    <property type="nucleotide sequence ID" value="NZ_LR214951.1"/>
</dbReference>
<dbReference type="GO" id="GO:0003700">
    <property type="term" value="F:DNA-binding transcription factor activity"/>
    <property type="evidence" value="ECO:0007669"/>
    <property type="project" value="InterPro"/>
</dbReference>
<dbReference type="PROSITE" id="PS50987">
    <property type="entry name" value="HTH_ARSR_2"/>
    <property type="match status" value="1"/>
</dbReference>
<evidence type="ECO:0000259" key="1">
    <source>
        <dbReference type="PROSITE" id="PS50987"/>
    </source>
</evidence>
<dbReference type="EMBL" id="LR214951">
    <property type="protein sequence ID" value="VEU59383.1"/>
    <property type="molecule type" value="Genomic_DNA"/>
</dbReference>
<dbReference type="SUPFAM" id="SSF46785">
    <property type="entry name" value="Winged helix' DNA-binding domain"/>
    <property type="match status" value="1"/>
</dbReference>
<dbReference type="CDD" id="cd00090">
    <property type="entry name" value="HTH_ARSR"/>
    <property type="match status" value="1"/>
</dbReference>
<dbReference type="InterPro" id="IPR011991">
    <property type="entry name" value="ArsR-like_HTH"/>
</dbReference>
<dbReference type="OrthoDB" id="398785at2"/>
<organism evidence="2 3">
    <name type="scientific">Mesomycoplasma neurolyticum</name>
    <dbReference type="NCBI Taxonomy" id="2120"/>
    <lineage>
        <taxon>Bacteria</taxon>
        <taxon>Bacillati</taxon>
        <taxon>Mycoplasmatota</taxon>
        <taxon>Mycoplasmoidales</taxon>
        <taxon>Metamycoplasmataceae</taxon>
        <taxon>Mesomycoplasma</taxon>
    </lineage>
</organism>
<reference evidence="2 3" key="1">
    <citation type="submission" date="2019-01" db="EMBL/GenBank/DDBJ databases">
        <authorList>
            <consortium name="Pathogen Informatics"/>
        </authorList>
    </citation>
    <scope>NUCLEOTIDE SEQUENCE [LARGE SCALE GENOMIC DNA]</scope>
    <source>
        <strain evidence="2 3">NCTC10166</strain>
    </source>
</reference>
<dbReference type="Proteomes" id="UP000289440">
    <property type="component" value="Chromosome"/>
</dbReference>
<accession>A0A449A5F4</accession>
<feature type="domain" description="HTH arsR-type" evidence="1">
    <location>
        <begin position="1"/>
        <end position="96"/>
    </location>
</feature>
<protein>
    <submittedName>
        <fullName evidence="2">Predicted ArsR-family transcription repressor</fullName>
    </submittedName>
</protein>
<name>A0A449A5F4_9BACT</name>
<gene>
    <name evidence="2" type="primary">arsR</name>
    <name evidence="2" type="ORF">NCTC10166_00352</name>
</gene>
<dbReference type="SMART" id="SM00418">
    <property type="entry name" value="HTH_ARSR"/>
    <property type="match status" value="1"/>
</dbReference>
<proteinExistence type="predicted"/>
<dbReference type="InterPro" id="IPR036388">
    <property type="entry name" value="WH-like_DNA-bd_sf"/>
</dbReference>
<dbReference type="InterPro" id="IPR001845">
    <property type="entry name" value="HTH_ArsR_DNA-bd_dom"/>
</dbReference>
<dbReference type="AlphaFoldDB" id="A0A449A5F4"/>
<dbReference type="KEGG" id="mnu:NCTC10166_00352"/>
<dbReference type="InterPro" id="IPR036390">
    <property type="entry name" value="WH_DNA-bd_sf"/>
</dbReference>
<evidence type="ECO:0000313" key="2">
    <source>
        <dbReference type="EMBL" id="VEU59383.1"/>
    </source>
</evidence>